<feature type="region of interest" description="Disordered" evidence="1">
    <location>
        <begin position="26"/>
        <end position="54"/>
    </location>
</feature>
<feature type="compositionally biased region" description="Low complexity" evidence="1">
    <location>
        <begin position="190"/>
        <end position="230"/>
    </location>
</feature>
<protein>
    <submittedName>
        <fullName evidence="2">Uncharacterized protein</fullName>
    </submittedName>
</protein>
<dbReference type="Proteomes" id="UP001218188">
    <property type="component" value="Unassembled WGS sequence"/>
</dbReference>
<feature type="compositionally biased region" description="Low complexity" evidence="1">
    <location>
        <begin position="96"/>
        <end position="109"/>
    </location>
</feature>
<feature type="region of interest" description="Disordered" evidence="1">
    <location>
        <begin position="87"/>
        <end position="270"/>
    </location>
</feature>
<dbReference type="AlphaFoldDB" id="A0AAD6SC95"/>
<reference evidence="2" key="1">
    <citation type="submission" date="2023-03" db="EMBL/GenBank/DDBJ databases">
        <title>Massive genome expansion in bonnet fungi (Mycena s.s.) driven by repeated elements and novel gene families across ecological guilds.</title>
        <authorList>
            <consortium name="Lawrence Berkeley National Laboratory"/>
            <person name="Harder C.B."/>
            <person name="Miyauchi S."/>
            <person name="Viragh M."/>
            <person name="Kuo A."/>
            <person name="Thoen E."/>
            <person name="Andreopoulos B."/>
            <person name="Lu D."/>
            <person name="Skrede I."/>
            <person name="Drula E."/>
            <person name="Henrissat B."/>
            <person name="Morin E."/>
            <person name="Kohler A."/>
            <person name="Barry K."/>
            <person name="LaButti K."/>
            <person name="Morin E."/>
            <person name="Salamov A."/>
            <person name="Lipzen A."/>
            <person name="Mereny Z."/>
            <person name="Hegedus B."/>
            <person name="Baldrian P."/>
            <person name="Stursova M."/>
            <person name="Weitz H."/>
            <person name="Taylor A."/>
            <person name="Grigoriev I.V."/>
            <person name="Nagy L.G."/>
            <person name="Martin F."/>
            <person name="Kauserud H."/>
        </authorList>
    </citation>
    <scope>NUCLEOTIDE SEQUENCE</scope>
    <source>
        <strain evidence="2">CBHHK200</strain>
    </source>
</reference>
<feature type="region of interest" description="Disordered" evidence="1">
    <location>
        <begin position="284"/>
        <end position="303"/>
    </location>
</feature>
<gene>
    <name evidence="2" type="ORF">C8F04DRAFT_1272080</name>
</gene>
<proteinExistence type="predicted"/>
<sequence length="334" mass="36673">MGRTALDPETRTANRRAALQRYAEKNRDALRQAARARMQRLRAQDQEGMDEDGVSNARLKARAWSAKYRESHRAEIRAADAVRRAKLKNAAKRSAAKNAAPSKNGSKAKVAPSQDGASPRRRKMEPARDGGTAVKNSAATAPARKQVPSTRTPEMVTLPTHQRNASVTCTEESETRRSTASASRTKKMSRANSSTASASTARQTSTASASTARQTSTASSSTTRESSAARQSRKRSTAARPKPSRRPKGNEGTPLFTGSGHRLHWDPNEVLSENQKRCRMLRRSGLEDDNGEDSDADLPPGTCGCDNTMCQRAHKNESAKRKDWKRFHLQYPDC</sequence>
<feature type="compositionally biased region" description="Polar residues" evidence="1">
    <location>
        <begin position="159"/>
        <end position="169"/>
    </location>
</feature>
<evidence type="ECO:0000256" key="1">
    <source>
        <dbReference type="SAM" id="MobiDB-lite"/>
    </source>
</evidence>
<organism evidence="2 3">
    <name type="scientific">Mycena alexandri</name>
    <dbReference type="NCBI Taxonomy" id="1745969"/>
    <lineage>
        <taxon>Eukaryota</taxon>
        <taxon>Fungi</taxon>
        <taxon>Dikarya</taxon>
        <taxon>Basidiomycota</taxon>
        <taxon>Agaricomycotina</taxon>
        <taxon>Agaricomycetes</taxon>
        <taxon>Agaricomycetidae</taxon>
        <taxon>Agaricales</taxon>
        <taxon>Marasmiineae</taxon>
        <taxon>Mycenaceae</taxon>
        <taxon>Mycena</taxon>
    </lineage>
</organism>
<evidence type="ECO:0000313" key="2">
    <source>
        <dbReference type="EMBL" id="KAJ7022887.1"/>
    </source>
</evidence>
<accession>A0AAD6SC95</accession>
<dbReference type="EMBL" id="JARJCM010000200">
    <property type="protein sequence ID" value="KAJ7022887.1"/>
    <property type="molecule type" value="Genomic_DNA"/>
</dbReference>
<name>A0AAD6SC95_9AGAR</name>
<feature type="compositionally biased region" description="Basic residues" evidence="1">
    <location>
        <begin position="231"/>
        <end position="247"/>
    </location>
</feature>
<evidence type="ECO:0000313" key="3">
    <source>
        <dbReference type="Proteomes" id="UP001218188"/>
    </source>
</evidence>
<feature type="compositionally biased region" description="Acidic residues" evidence="1">
    <location>
        <begin position="287"/>
        <end position="296"/>
    </location>
</feature>
<comment type="caution">
    <text evidence="2">The sequence shown here is derived from an EMBL/GenBank/DDBJ whole genome shotgun (WGS) entry which is preliminary data.</text>
</comment>
<keyword evidence="3" id="KW-1185">Reference proteome</keyword>